<proteinExistence type="predicted"/>
<evidence type="ECO:0000259" key="5">
    <source>
        <dbReference type="PROSITE" id="PS51842"/>
    </source>
</evidence>
<dbReference type="PANTHER" id="PTHR14516:SF9">
    <property type="entry name" value="INTERMEDIATE FILAMENT FAMILY ORPHAN 1"/>
    <property type="match status" value="1"/>
</dbReference>
<keyword evidence="2 3" id="KW-0175">Coiled coil</keyword>
<reference evidence="6" key="1">
    <citation type="submission" date="2019-06" db="EMBL/GenBank/DDBJ databases">
        <authorList>
            <consortium name="Wellcome Sanger Institute Data Sharing"/>
        </authorList>
    </citation>
    <scope>NUCLEOTIDE SEQUENCE [LARGE SCALE GENOMIC DNA]</scope>
</reference>
<evidence type="ECO:0000256" key="2">
    <source>
        <dbReference type="ARBA" id="ARBA00023054"/>
    </source>
</evidence>
<sequence length="583" mass="64508">MNPVLGESGFLGPQLQHHQMPGQADSAIPEPGYFLGDHGGFGPDGLSGLDLGALPPSGLAYLHLSSPLHRVPPAATALRNDLGSNISVLKTLNLRFRCFLAKVHELERRNKVLEKQLQQALEENSAGDGHHKPLTKDMGVQTGFIGPIPGRPGHMPLHNANSSAYLPGGLLSPTLNPPPLCDNKYLFSAHTGTGTTSGAPHPAPPPPPPPPPRFLPGTIWSFNHTRRFGAGRESCVAGPGVSWTHPDGVGVQIDTITPEIRALYNVLAKVKRERDEYKRRWEEEYTARLDLQEKVAELEEDLQESEVCQDELALRVKQLKAELVLFKGLVSNDLSDLDSKIQEKAMKVDMDICRRIDITARLCDVAQQRNCEDQVPTPPSTLSRRVRKQSGQSQKSADGDELSMSESEGGGAKDEESSCSTSANQINEQMQRMLNQLRECEFEDDCDSLAWEETEETLLLWEDFPGCALGVETQGELQEESIEDVIKDTESLFKSREKEYQETIDQIELELATAKSDMNRHLHEYMEMCSMKRGLDVQMETCRRLITQSGDSLRTPTPPGDSESHDSCCDVNAAIPPLTWRKP</sequence>
<evidence type="ECO:0000256" key="3">
    <source>
        <dbReference type="SAM" id="Coils"/>
    </source>
</evidence>
<dbReference type="InterPro" id="IPR039008">
    <property type="entry name" value="IF_rod_dom"/>
</dbReference>
<dbReference type="Pfam" id="PF00038">
    <property type="entry name" value="Filament"/>
    <property type="match status" value="1"/>
</dbReference>
<dbReference type="SUPFAM" id="SSF64593">
    <property type="entry name" value="Intermediate filament protein, coiled coil region"/>
    <property type="match status" value="1"/>
</dbReference>
<feature type="region of interest" description="Disordered" evidence="4">
    <location>
        <begin position="371"/>
        <end position="422"/>
    </location>
</feature>
<feature type="compositionally biased region" description="Pro residues" evidence="4">
    <location>
        <begin position="201"/>
        <end position="213"/>
    </location>
</feature>
<gene>
    <name evidence="6" type="primary">iffo1a</name>
</gene>
<evidence type="ECO:0000256" key="4">
    <source>
        <dbReference type="SAM" id="MobiDB-lite"/>
    </source>
</evidence>
<feature type="coiled-coil region" evidence="3">
    <location>
        <begin position="497"/>
        <end position="524"/>
    </location>
</feature>
<evidence type="ECO:0000313" key="7">
    <source>
        <dbReference type="Proteomes" id="UP000472267"/>
    </source>
</evidence>
<dbReference type="Gene3D" id="1.20.5.1160">
    <property type="entry name" value="Vasodilator-stimulated phosphoprotein"/>
    <property type="match status" value="1"/>
</dbReference>
<dbReference type="Ensembl" id="ENSSFAT00005030536.1">
    <property type="protein sequence ID" value="ENSSFAP00005029453.1"/>
    <property type="gene ID" value="ENSSFAG00005014976.1"/>
</dbReference>
<dbReference type="Proteomes" id="UP000472267">
    <property type="component" value="Chromosome 22"/>
</dbReference>
<feature type="region of interest" description="Disordered" evidence="4">
    <location>
        <begin position="186"/>
        <end position="213"/>
    </location>
</feature>
<reference evidence="6" key="3">
    <citation type="submission" date="2025-09" db="UniProtKB">
        <authorList>
            <consortium name="Ensembl"/>
        </authorList>
    </citation>
    <scope>IDENTIFICATION</scope>
</reference>
<keyword evidence="1" id="KW-0403">Intermediate filament</keyword>
<feature type="compositionally biased region" description="Low complexity" evidence="4">
    <location>
        <begin position="188"/>
        <end position="200"/>
    </location>
</feature>
<protein>
    <submittedName>
        <fullName evidence="6">Intermediate filament family orphan 1a</fullName>
    </submittedName>
</protein>
<dbReference type="PROSITE" id="PS51842">
    <property type="entry name" value="IF_ROD_2"/>
    <property type="match status" value="1"/>
</dbReference>
<dbReference type="AlphaFoldDB" id="A0A672HJL6"/>
<feature type="domain" description="IF rod" evidence="5">
    <location>
        <begin position="85"/>
        <end position="553"/>
    </location>
</feature>
<accession>A0A672HJL6</accession>
<dbReference type="Gene3D" id="1.20.5.170">
    <property type="match status" value="1"/>
</dbReference>
<keyword evidence="7" id="KW-1185">Reference proteome</keyword>
<dbReference type="SMART" id="SM01391">
    <property type="entry name" value="Filament"/>
    <property type="match status" value="1"/>
</dbReference>
<dbReference type="GO" id="GO:0005882">
    <property type="term" value="C:intermediate filament"/>
    <property type="evidence" value="ECO:0007669"/>
    <property type="project" value="UniProtKB-KW"/>
</dbReference>
<evidence type="ECO:0000256" key="1">
    <source>
        <dbReference type="ARBA" id="ARBA00022754"/>
    </source>
</evidence>
<name>A0A672HJL6_SALFA</name>
<dbReference type="OMA" id="NYIPLHN"/>
<feature type="coiled-coil region" evidence="3">
    <location>
        <begin position="96"/>
        <end position="123"/>
    </location>
</feature>
<feature type="coiled-coil region" evidence="3">
    <location>
        <begin position="260"/>
        <end position="308"/>
    </location>
</feature>
<dbReference type="SUPFAM" id="SSF101447">
    <property type="entry name" value="Formin homology 2 domain (FH2 domain)"/>
    <property type="match status" value="1"/>
</dbReference>
<feature type="region of interest" description="Disordered" evidence="4">
    <location>
        <begin position="547"/>
        <end position="570"/>
    </location>
</feature>
<organism evidence="6 7">
    <name type="scientific">Salarias fasciatus</name>
    <name type="common">Jewelled blenny</name>
    <name type="synonym">Blennius fasciatus</name>
    <dbReference type="NCBI Taxonomy" id="181472"/>
    <lineage>
        <taxon>Eukaryota</taxon>
        <taxon>Metazoa</taxon>
        <taxon>Chordata</taxon>
        <taxon>Craniata</taxon>
        <taxon>Vertebrata</taxon>
        <taxon>Euteleostomi</taxon>
        <taxon>Actinopterygii</taxon>
        <taxon>Neopterygii</taxon>
        <taxon>Teleostei</taxon>
        <taxon>Neoteleostei</taxon>
        <taxon>Acanthomorphata</taxon>
        <taxon>Ovalentaria</taxon>
        <taxon>Blenniimorphae</taxon>
        <taxon>Blenniiformes</taxon>
        <taxon>Blennioidei</taxon>
        <taxon>Blenniidae</taxon>
        <taxon>Salariinae</taxon>
        <taxon>Salarias</taxon>
    </lineage>
</organism>
<evidence type="ECO:0000313" key="6">
    <source>
        <dbReference type="Ensembl" id="ENSSFAP00005029453.1"/>
    </source>
</evidence>
<dbReference type="PANTHER" id="PTHR14516">
    <property type="entry name" value="1-PYRROLINE-5-CARBOXYLATE DEHYDROGENASE FAMILY MEMBER"/>
    <property type="match status" value="1"/>
</dbReference>
<reference evidence="6" key="2">
    <citation type="submission" date="2025-08" db="UniProtKB">
        <authorList>
            <consortium name="Ensembl"/>
        </authorList>
    </citation>
    <scope>IDENTIFICATION</scope>
</reference>
<feature type="region of interest" description="Disordered" evidence="4">
    <location>
        <begin position="1"/>
        <end position="24"/>
    </location>
</feature>